<dbReference type="SMART" id="SM00547">
    <property type="entry name" value="ZnF_RBZ"/>
    <property type="match status" value="1"/>
</dbReference>
<dbReference type="VEuPathDB" id="TriTrypDB:TCSYLVIO_010715"/>
<evidence type="ECO:0000256" key="5">
    <source>
        <dbReference type="SAM" id="MobiDB-lite"/>
    </source>
</evidence>
<gene>
    <name evidence="7" type="ORF">C4B63_10g503</name>
</gene>
<dbReference type="Proteomes" id="UP000246121">
    <property type="component" value="Unassembled WGS sequence"/>
</dbReference>
<evidence type="ECO:0000256" key="3">
    <source>
        <dbReference type="ARBA" id="ARBA00022833"/>
    </source>
</evidence>
<feature type="compositionally biased region" description="Low complexity" evidence="5">
    <location>
        <begin position="61"/>
        <end position="83"/>
    </location>
</feature>
<comment type="caution">
    <text evidence="7">The sequence shown here is derived from an EMBL/GenBank/DDBJ whole genome shotgun (WGS) entry which is preliminary data.</text>
</comment>
<dbReference type="PROSITE" id="PS50199">
    <property type="entry name" value="ZF_RANBP2_2"/>
    <property type="match status" value="1"/>
</dbReference>
<feature type="region of interest" description="Disordered" evidence="5">
    <location>
        <begin position="1"/>
        <end position="106"/>
    </location>
</feature>
<evidence type="ECO:0000259" key="6">
    <source>
        <dbReference type="PROSITE" id="PS50199"/>
    </source>
</evidence>
<name>A0A2V2VRD8_TRYCR</name>
<dbReference type="VEuPathDB" id="TriTrypDB:ECC02_005537"/>
<dbReference type="GO" id="GO:0008270">
    <property type="term" value="F:zinc ion binding"/>
    <property type="evidence" value="ECO:0007669"/>
    <property type="project" value="UniProtKB-KW"/>
</dbReference>
<feature type="domain" description="RanBP2-type" evidence="6">
    <location>
        <begin position="127"/>
        <end position="152"/>
    </location>
</feature>
<feature type="compositionally biased region" description="Basic residues" evidence="5">
    <location>
        <begin position="32"/>
        <end position="60"/>
    </location>
</feature>
<dbReference type="VEuPathDB" id="TriTrypDB:TcCLB.508409.80"/>
<dbReference type="VEuPathDB" id="TriTrypDB:BCY84_14970"/>
<dbReference type="AlphaFoldDB" id="A0A2V2VRD8"/>
<dbReference type="VEuPathDB" id="TriTrypDB:TcCL_NonESM02798"/>
<keyword evidence="3" id="KW-0862">Zinc</keyword>
<dbReference type="PROSITE" id="PS01358">
    <property type="entry name" value="ZF_RANBP2_1"/>
    <property type="match status" value="1"/>
</dbReference>
<feature type="region of interest" description="Disordered" evidence="5">
    <location>
        <begin position="333"/>
        <end position="365"/>
    </location>
</feature>
<proteinExistence type="predicted"/>
<feature type="compositionally biased region" description="Basic and acidic residues" evidence="5">
    <location>
        <begin position="1"/>
        <end position="13"/>
    </location>
</feature>
<dbReference type="SUPFAM" id="SSF90209">
    <property type="entry name" value="Ran binding protein zinc finger-like"/>
    <property type="match status" value="1"/>
</dbReference>
<feature type="compositionally biased region" description="Polar residues" evidence="5">
    <location>
        <begin position="386"/>
        <end position="396"/>
    </location>
</feature>
<dbReference type="EMBL" id="PRFA01000010">
    <property type="protein sequence ID" value="PWU98955.1"/>
    <property type="molecule type" value="Genomic_DNA"/>
</dbReference>
<evidence type="ECO:0000256" key="1">
    <source>
        <dbReference type="ARBA" id="ARBA00022723"/>
    </source>
</evidence>
<feature type="compositionally biased region" description="Basic residues" evidence="5">
    <location>
        <begin position="84"/>
        <end position="95"/>
    </location>
</feature>
<dbReference type="InterPro" id="IPR001876">
    <property type="entry name" value="Znf_RanBP2"/>
</dbReference>
<organism evidence="7 8">
    <name type="scientific">Trypanosoma cruzi</name>
    <dbReference type="NCBI Taxonomy" id="5693"/>
    <lineage>
        <taxon>Eukaryota</taxon>
        <taxon>Discoba</taxon>
        <taxon>Euglenozoa</taxon>
        <taxon>Kinetoplastea</taxon>
        <taxon>Metakinetoplastina</taxon>
        <taxon>Trypanosomatida</taxon>
        <taxon>Trypanosomatidae</taxon>
        <taxon>Trypanosoma</taxon>
        <taxon>Schizotrypanum</taxon>
    </lineage>
</organism>
<accession>A0A2V2VRD8</accession>
<keyword evidence="2 4" id="KW-0863">Zinc-finger</keyword>
<feature type="compositionally biased region" description="Low complexity" evidence="5">
    <location>
        <begin position="21"/>
        <end position="31"/>
    </location>
</feature>
<keyword evidence="1" id="KW-0479">Metal-binding</keyword>
<evidence type="ECO:0000256" key="2">
    <source>
        <dbReference type="ARBA" id="ARBA00022771"/>
    </source>
</evidence>
<evidence type="ECO:0000313" key="8">
    <source>
        <dbReference type="Proteomes" id="UP000246121"/>
    </source>
</evidence>
<dbReference type="InterPro" id="IPR036443">
    <property type="entry name" value="Znf_RanBP2_sf"/>
</dbReference>
<protein>
    <recommendedName>
        <fullName evidence="6">RanBP2-type domain-containing protein</fullName>
    </recommendedName>
</protein>
<dbReference type="VEuPathDB" id="TriTrypDB:C3747_96g102"/>
<dbReference type="VEuPathDB" id="TriTrypDB:Tc_MARK_3012"/>
<feature type="region of interest" description="Disordered" evidence="5">
    <location>
        <begin position="377"/>
        <end position="396"/>
    </location>
</feature>
<sequence>MEDHRDNGPPPRDRARRGRSSDSSSSSSRSTQRWRHRTTRHWRSRSRHRHASRKRRRSSFRRSSSSRESSCSSDRRGSNSSSSRGRRRSRSRWHRNSGGSRRGGAAAALLSSEPFSVRADQGLLERPEADWVCGVCSNPNSVRREECFRCGTRFAVSINATPSEEIKVSGLPDKVVFVDIQRALEDRFTEHGDTCRIVAYTIDTKVNRKDNAKEQVAYLLFDSVAEAAKALTYTRSLLAVGQTMCAMEFSLKRRANRKPTPTRGDTEMKTAVKPVDGLPDHLQPGVWKPVEQFSSPTEEKEYLDLLSRHWEKLSQEQKDYYDEGVRRALAAQRRRQQQGNVPTAMKGTTPNAESTVVVPPSNGSSLENIKKRLAEKRRAVQGGASEGQTANEHTTSAASLKERLAMKKAQLSSVAKPSSVTETETAALAVPSAQTLTSHKDTAPTPVHLFFGFPIPSRFPTKTDYLTHSKSPSFRAGLMFRYVPPAVAERIVPPSARPPPA</sequence>
<reference evidence="7 8" key="1">
    <citation type="journal article" date="2018" name="Microb. Genom.">
        <title>Expanding an expanded genome: long-read sequencing of Trypanosoma cruzi.</title>
        <authorList>
            <person name="Berna L."/>
            <person name="Rodriguez M."/>
            <person name="Chiribao M.L."/>
            <person name="Parodi-Talice A."/>
            <person name="Pita S."/>
            <person name="Rijo G."/>
            <person name="Alvarez-Valin F."/>
            <person name="Robello C."/>
        </authorList>
    </citation>
    <scope>NUCLEOTIDE SEQUENCE [LARGE SCALE GENOMIC DNA]</scope>
    <source>
        <strain evidence="7 8">Dm28c</strain>
    </source>
</reference>
<feature type="compositionally biased region" description="Low complexity" evidence="5">
    <location>
        <begin position="96"/>
        <end position="105"/>
    </location>
</feature>
<evidence type="ECO:0000256" key="4">
    <source>
        <dbReference type="PROSITE-ProRule" id="PRU00322"/>
    </source>
</evidence>
<dbReference type="VEuPathDB" id="TriTrypDB:C4B63_10g503"/>
<dbReference type="VEuPathDB" id="TriTrypDB:TCDM_02967"/>
<dbReference type="VEuPathDB" id="TriTrypDB:TcG_01499"/>
<dbReference type="VEuPathDB" id="TriTrypDB:TcBrA4_0127440"/>
<evidence type="ECO:0000313" key="7">
    <source>
        <dbReference type="EMBL" id="PWU98955.1"/>
    </source>
</evidence>